<protein>
    <recommendedName>
        <fullName evidence="6">NAD(P)-binding protein</fullName>
    </recommendedName>
</protein>
<dbReference type="VEuPathDB" id="FungiDB:JI435_045520"/>
<keyword evidence="2" id="KW-0521">NADP</keyword>
<evidence type="ECO:0008006" key="6">
    <source>
        <dbReference type="Google" id="ProtNLM"/>
    </source>
</evidence>
<organism evidence="4 5">
    <name type="scientific">Phaeosphaeria nodorum (strain SN15 / ATCC MYA-4574 / FGSC 10173)</name>
    <name type="common">Glume blotch fungus</name>
    <name type="synonym">Parastagonospora nodorum</name>
    <dbReference type="NCBI Taxonomy" id="321614"/>
    <lineage>
        <taxon>Eukaryota</taxon>
        <taxon>Fungi</taxon>
        <taxon>Dikarya</taxon>
        <taxon>Ascomycota</taxon>
        <taxon>Pezizomycotina</taxon>
        <taxon>Dothideomycetes</taxon>
        <taxon>Pleosporomycetidae</taxon>
        <taxon>Pleosporales</taxon>
        <taxon>Pleosporineae</taxon>
        <taxon>Phaeosphaeriaceae</taxon>
        <taxon>Parastagonospora</taxon>
    </lineage>
</organism>
<dbReference type="PANTHER" id="PTHR43477:SF1">
    <property type="entry name" value="DIHYDROANTICAPSIN 7-DEHYDROGENASE"/>
    <property type="match status" value="1"/>
</dbReference>
<gene>
    <name evidence="4" type="ORF">JI435_045520</name>
</gene>
<dbReference type="GO" id="GO:0016491">
    <property type="term" value="F:oxidoreductase activity"/>
    <property type="evidence" value="ECO:0007669"/>
    <property type="project" value="UniProtKB-KW"/>
</dbReference>
<proteinExistence type="inferred from homology"/>
<evidence type="ECO:0000256" key="3">
    <source>
        <dbReference type="ARBA" id="ARBA00023002"/>
    </source>
</evidence>
<dbReference type="OrthoDB" id="294295at2759"/>
<keyword evidence="3" id="KW-0560">Oxidoreductase</keyword>
<dbReference type="EMBL" id="CP069030">
    <property type="protein sequence ID" value="QRC98500.1"/>
    <property type="molecule type" value="Genomic_DNA"/>
</dbReference>
<dbReference type="InterPro" id="IPR051122">
    <property type="entry name" value="SDR_DHRS6-like"/>
</dbReference>
<accession>A0A7U2F4E1</accession>
<dbReference type="KEGG" id="pno:SNOG_04552"/>
<dbReference type="PRINTS" id="PR00081">
    <property type="entry name" value="GDHRDH"/>
</dbReference>
<dbReference type="InterPro" id="IPR057571">
    <property type="entry name" value="SDR_PhqE-like"/>
</dbReference>
<dbReference type="SUPFAM" id="SSF51735">
    <property type="entry name" value="NAD(P)-binding Rossmann-fold domains"/>
    <property type="match status" value="1"/>
</dbReference>
<evidence type="ECO:0000256" key="1">
    <source>
        <dbReference type="ARBA" id="ARBA00006484"/>
    </source>
</evidence>
<dbReference type="Proteomes" id="UP000663193">
    <property type="component" value="Chromosome 8"/>
</dbReference>
<dbReference type="OMA" id="VVDTPWW"/>
<evidence type="ECO:0000313" key="4">
    <source>
        <dbReference type="EMBL" id="QRC98500.1"/>
    </source>
</evidence>
<dbReference type="Pfam" id="PF23441">
    <property type="entry name" value="SDR"/>
    <property type="match status" value="1"/>
</dbReference>
<dbReference type="PANTHER" id="PTHR43477">
    <property type="entry name" value="DIHYDROANTICAPSIN 7-DEHYDROGENASE"/>
    <property type="match status" value="1"/>
</dbReference>
<evidence type="ECO:0000256" key="2">
    <source>
        <dbReference type="ARBA" id="ARBA00022857"/>
    </source>
</evidence>
<dbReference type="InterPro" id="IPR002347">
    <property type="entry name" value="SDR_fam"/>
</dbReference>
<name>A0A7U2F4E1_PHANO</name>
<dbReference type="InterPro" id="IPR036291">
    <property type="entry name" value="NAD(P)-bd_dom_sf"/>
</dbReference>
<keyword evidence="5" id="KW-1185">Reference proteome</keyword>
<dbReference type="CDD" id="cd05233">
    <property type="entry name" value="SDR_c"/>
    <property type="match status" value="1"/>
</dbReference>
<sequence>MAHQDRLKGTHVLVFGGTSGIGFATANLALSKGAQVTISGSGQPKVDDKVTLLRSFYPDLPASNVAGFACDLKDQTNIEANLKGIFENATDRGSKKIDHVVFTAGGGDDTGKLGDVTVESTLKPLFLRLAVPAIIARLISSGAYVPVSDSSSFTVTSGTNTYKPMPGWTTIAAAGASIDGLVRGLATDMAPIRINCVVPGAIETELLQRYLGKIGEDGANKMKETVSLAKTLGQPEDIAEAYAYLMRDRFATGSFVTSDGGRLLV</sequence>
<evidence type="ECO:0000313" key="5">
    <source>
        <dbReference type="Proteomes" id="UP000663193"/>
    </source>
</evidence>
<reference evidence="5" key="1">
    <citation type="journal article" date="2021" name="BMC Genomics">
        <title>Chromosome-level genome assembly and manually-curated proteome of model necrotroph Parastagonospora nodorum Sn15 reveals a genome-wide trove of candidate effector homologs, and redundancy of virulence-related functions within an accessory chromosome.</title>
        <authorList>
            <person name="Bertazzoni S."/>
            <person name="Jones D.A.B."/>
            <person name="Phan H.T."/>
            <person name="Tan K.-C."/>
            <person name="Hane J.K."/>
        </authorList>
    </citation>
    <scope>NUCLEOTIDE SEQUENCE [LARGE SCALE GENOMIC DNA]</scope>
    <source>
        <strain evidence="5">SN15 / ATCC MYA-4574 / FGSC 10173)</strain>
    </source>
</reference>
<dbReference type="RefSeq" id="XP_001794967.1">
    <property type="nucleotide sequence ID" value="XM_001794915.1"/>
</dbReference>
<comment type="similarity">
    <text evidence="1">Belongs to the short-chain dehydrogenases/reductases (SDR) family.</text>
</comment>
<dbReference type="Gene3D" id="3.40.50.720">
    <property type="entry name" value="NAD(P)-binding Rossmann-like Domain"/>
    <property type="match status" value="1"/>
</dbReference>
<dbReference type="AlphaFoldDB" id="A0A7U2F4E1"/>